<dbReference type="InterPro" id="IPR048367">
    <property type="entry name" value="TNP-like_RNaseH_C"/>
</dbReference>
<evidence type="ECO:0000313" key="4">
    <source>
        <dbReference type="EMBL" id="EFN75251.1"/>
    </source>
</evidence>
<evidence type="ECO:0000259" key="1">
    <source>
        <dbReference type="Pfam" id="PF21787"/>
    </source>
</evidence>
<dbReference type="InterPro" id="IPR048365">
    <property type="entry name" value="TNP-like_RNaseH_N"/>
</dbReference>
<dbReference type="OMA" id="ASISCHW"/>
<keyword evidence="5" id="KW-1185">Reference proteome</keyword>
<dbReference type="Pfam" id="PF21787">
    <property type="entry name" value="TNP-like_RNaseH_N"/>
    <property type="match status" value="1"/>
</dbReference>
<name>E2C9Y1_HARSA</name>
<organism evidence="5">
    <name type="scientific">Harpegnathos saltator</name>
    <name type="common">Jerdon's jumping ant</name>
    <dbReference type="NCBI Taxonomy" id="610380"/>
    <lineage>
        <taxon>Eukaryota</taxon>
        <taxon>Metazoa</taxon>
        <taxon>Ecdysozoa</taxon>
        <taxon>Arthropoda</taxon>
        <taxon>Hexapoda</taxon>
        <taxon>Insecta</taxon>
        <taxon>Pterygota</taxon>
        <taxon>Neoptera</taxon>
        <taxon>Endopterygota</taxon>
        <taxon>Hymenoptera</taxon>
        <taxon>Apocrita</taxon>
        <taxon>Aculeata</taxon>
        <taxon>Formicoidea</taxon>
        <taxon>Formicidae</taxon>
        <taxon>Ponerinae</taxon>
        <taxon>Ponerini</taxon>
        <taxon>Harpegnathos</taxon>
    </lineage>
</organism>
<accession>E2C9Y1</accession>
<feature type="domain" description="Transposable element P transposase-like RNase H" evidence="1">
    <location>
        <begin position="1"/>
        <end position="111"/>
    </location>
</feature>
<evidence type="ECO:0000259" key="3">
    <source>
        <dbReference type="Pfam" id="PF21789"/>
    </source>
</evidence>
<evidence type="ECO:0000313" key="5">
    <source>
        <dbReference type="Proteomes" id="UP000008237"/>
    </source>
</evidence>
<dbReference type="OrthoDB" id="7550476at2759"/>
<dbReference type="Pfam" id="PF21789">
    <property type="entry name" value="TNP-like_RNaseH_C"/>
    <property type="match status" value="1"/>
</dbReference>
<reference evidence="4 5" key="1">
    <citation type="journal article" date="2010" name="Science">
        <title>Genomic comparison of the ants Camponotus floridanus and Harpegnathos saltator.</title>
        <authorList>
            <person name="Bonasio R."/>
            <person name="Zhang G."/>
            <person name="Ye C."/>
            <person name="Mutti N.S."/>
            <person name="Fang X."/>
            <person name="Qin N."/>
            <person name="Donahue G."/>
            <person name="Yang P."/>
            <person name="Li Q."/>
            <person name="Li C."/>
            <person name="Zhang P."/>
            <person name="Huang Z."/>
            <person name="Berger S.L."/>
            <person name="Reinberg D."/>
            <person name="Wang J."/>
            <person name="Liebig J."/>
        </authorList>
    </citation>
    <scope>NUCLEOTIDE SEQUENCE [LARGE SCALE GENOMIC DNA]</scope>
    <source>
        <strain evidence="4 5">R22 G/1</strain>
    </source>
</reference>
<evidence type="ECO:0000259" key="2">
    <source>
        <dbReference type="Pfam" id="PF21788"/>
    </source>
</evidence>
<protein>
    <submittedName>
        <fullName evidence="4">Transposable element P transposase</fullName>
    </submittedName>
</protein>
<feature type="non-terminal residue" evidence="4">
    <location>
        <position position="1"/>
    </location>
</feature>
<feature type="domain" description="Transposable element P transposase-like RNase H C-terminal" evidence="3">
    <location>
        <begin position="327"/>
        <end position="352"/>
    </location>
</feature>
<gene>
    <name evidence="4" type="ORF">EAI_04103</name>
</gene>
<dbReference type="Pfam" id="PF21788">
    <property type="entry name" value="TNP-like_GBD"/>
    <property type="match status" value="1"/>
</dbReference>
<proteinExistence type="predicted"/>
<feature type="non-terminal residue" evidence="4">
    <location>
        <position position="361"/>
    </location>
</feature>
<dbReference type="AlphaFoldDB" id="E2C9Y1"/>
<dbReference type="Proteomes" id="UP000008237">
    <property type="component" value="Unassembled WGS sequence"/>
</dbReference>
<dbReference type="InParanoid" id="E2C9Y1"/>
<feature type="domain" description="Transposable element P transposase-like GTP-binding insertion" evidence="2">
    <location>
        <begin position="137"/>
        <end position="251"/>
    </location>
</feature>
<dbReference type="EMBL" id="GL453909">
    <property type="protein sequence ID" value="EFN75251.1"/>
    <property type="molecule type" value="Genomic_DNA"/>
</dbReference>
<dbReference type="InterPro" id="IPR048366">
    <property type="entry name" value="TNP-like_GBD"/>
</dbReference>
<sequence length="361" mass="41150">VCALKWDEMYIKSYEEYSSTLDEVEGLVDLGRLGRKQERAKCIFVFCLDSLNARHPWRQPVAYFLPGKCLSADEIIILLKECLDRLNETGADVEVITCDQGTCNQAAYAQLAACCTLLLGQPLYKDKKYFAVFDFPHLVKRLASFLRTHKNFYCDGKIIVSYSDFEITWSIDNSTKGGSNLLFHITEAHIRPNTFEVMNVKRAFQLFSRTFSAAIKTAGNEQELNTSTWQATADFAERINNIIDACNSYSLKITFGGKRPLSANNSDLEILLTNFIDWCSRWSKFAERITTVPYFKGFVITIKSILGIYKALSSQIEIFQLETGLCNQDSVEHLFLKLRQRGGFNPNPTTRMVQLSIRHIL</sequence>